<gene>
    <name evidence="1" type="ORF">E1A91_A06G097600v1</name>
</gene>
<proteinExistence type="predicted"/>
<sequence>EVPRSLFPFPIPCHLHLHLAGVHISFSSFSPFIVEIYTAPIDDSIYLPLSKVAGAAVIFEVQRSCRSEARKEERRKQELEVFVYL</sequence>
<dbReference type="Proteomes" id="UP000323597">
    <property type="component" value="Chromosome A06"/>
</dbReference>
<name>A0A5D2YVV3_GOSMU</name>
<reference evidence="1 2" key="1">
    <citation type="submission" date="2019-07" db="EMBL/GenBank/DDBJ databases">
        <title>WGS assembly of Gossypium mustelinum.</title>
        <authorList>
            <person name="Chen Z.J."/>
            <person name="Sreedasyam A."/>
            <person name="Ando A."/>
            <person name="Song Q."/>
            <person name="De L."/>
            <person name="Hulse-Kemp A."/>
            <person name="Ding M."/>
            <person name="Ye W."/>
            <person name="Kirkbride R."/>
            <person name="Jenkins J."/>
            <person name="Plott C."/>
            <person name="Lovell J."/>
            <person name="Lin Y.-M."/>
            <person name="Vaughn R."/>
            <person name="Liu B."/>
            <person name="Li W."/>
            <person name="Simpson S."/>
            <person name="Scheffler B."/>
            <person name="Saski C."/>
            <person name="Grover C."/>
            <person name="Hu G."/>
            <person name="Conover J."/>
            <person name="Carlson J."/>
            <person name="Shu S."/>
            <person name="Boston L."/>
            <person name="Williams M."/>
            <person name="Peterson D."/>
            <person name="Mcgee K."/>
            <person name="Jones D."/>
            <person name="Wendel J."/>
            <person name="Stelly D."/>
            <person name="Grimwood J."/>
            <person name="Schmutz J."/>
        </authorList>
    </citation>
    <scope>NUCLEOTIDE SEQUENCE [LARGE SCALE GENOMIC DNA]</scope>
    <source>
        <strain evidence="1">1408120.09</strain>
    </source>
</reference>
<accession>A0A5D2YVV3</accession>
<organism evidence="1 2">
    <name type="scientific">Gossypium mustelinum</name>
    <name type="common">Cotton</name>
    <name type="synonym">Gossypium caicoense</name>
    <dbReference type="NCBI Taxonomy" id="34275"/>
    <lineage>
        <taxon>Eukaryota</taxon>
        <taxon>Viridiplantae</taxon>
        <taxon>Streptophyta</taxon>
        <taxon>Embryophyta</taxon>
        <taxon>Tracheophyta</taxon>
        <taxon>Spermatophyta</taxon>
        <taxon>Magnoliopsida</taxon>
        <taxon>eudicotyledons</taxon>
        <taxon>Gunneridae</taxon>
        <taxon>Pentapetalae</taxon>
        <taxon>rosids</taxon>
        <taxon>malvids</taxon>
        <taxon>Malvales</taxon>
        <taxon>Malvaceae</taxon>
        <taxon>Malvoideae</taxon>
        <taxon>Gossypium</taxon>
    </lineage>
</organism>
<evidence type="ECO:0000313" key="2">
    <source>
        <dbReference type="Proteomes" id="UP000323597"/>
    </source>
</evidence>
<keyword evidence="2" id="KW-1185">Reference proteome</keyword>
<protein>
    <submittedName>
        <fullName evidence="1">Uncharacterized protein</fullName>
    </submittedName>
</protein>
<dbReference type="EMBL" id="CM017641">
    <property type="protein sequence ID" value="TYJ29890.1"/>
    <property type="molecule type" value="Genomic_DNA"/>
</dbReference>
<feature type="non-terminal residue" evidence="1">
    <location>
        <position position="1"/>
    </location>
</feature>
<evidence type="ECO:0000313" key="1">
    <source>
        <dbReference type="EMBL" id="TYJ29890.1"/>
    </source>
</evidence>
<dbReference type="AlphaFoldDB" id="A0A5D2YVV3"/>